<reference evidence="2" key="1">
    <citation type="journal article" date="2009" name="PLoS ONE">
        <title>Methylobacterium genome sequences: a reference blueprint to investigate microbial metabolism of C1 compounds from natural and industrial sources.</title>
        <authorList>
            <person name="Vuilleumier S."/>
            <person name="Chistoserdova L."/>
            <person name="Lee M.-C."/>
            <person name="Bringel F."/>
            <person name="Lajus A."/>
            <person name="Zhou Y."/>
            <person name="Gourion B."/>
            <person name="Barbe V."/>
            <person name="Chang J."/>
            <person name="Cruveiller S."/>
            <person name="Dossat C."/>
            <person name="Gillett W."/>
            <person name="Gruffaz C."/>
            <person name="Haugen E."/>
            <person name="Hourcade E."/>
            <person name="Levy R."/>
            <person name="Mangenot S."/>
            <person name="Muller E."/>
            <person name="Nadalig T."/>
            <person name="Pagni M."/>
            <person name="Penny C."/>
            <person name="Peyraud R."/>
            <person name="Robinson D.G."/>
            <person name="Roche D."/>
            <person name="Rouy Z."/>
            <person name="Saenampechek C."/>
            <person name="Salvignol G."/>
            <person name="Vallenet D."/>
            <person name="Wu Z."/>
            <person name="Marx C.J."/>
            <person name="Vorholt J.A."/>
            <person name="Olson M.V."/>
            <person name="Kaul R."/>
            <person name="Weissenbach J."/>
            <person name="Medigue C."/>
            <person name="Lidstrom M.E."/>
        </authorList>
    </citation>
    <scope>NUCLEOTIDE SEQUENCE [LARGE SCALE GENOMIC DNA]</scope>
    <source>
        <strain evidence="2">DSM 6343 / CIP 106787 / DM4</strain>
    </source>
</reference>
<dbReference type="Pfam" id="PF20104">
    <property type="entry name" value="DUF6494"/>
    <property type="match status" value="1"/>
</dbReference>
<proteinExistence type="predicted"/>
<dbReference type="KEGG" id="mdi:METDI1956"/>
<evidence type="ECO:0000313" key="2">
    <source>
        <dbReference type="Proteomes" id="UP000008070"/>
    </source>
</evidence>
<sequence>MKEVGVTSQREIERVAREGLAQGGTLKLRMTLTAENAPLEHVVERTISLGEGADS</sequence>
<dbReference type="HOGENOM" id="CLU_193005_0_0_5"/>
<name>C7CJQ5_METED</name>
<dbReference type="AlphaFoldDB" id="C7CJQ5"/>
<organism evidence="1 2">
    <name type="scientific">Methylorubrum extorquens (strain DSM 6343 / CIP 106787 / DM4)</name>
    <name type="common">Methylobacterium extorquens</name>
    <dbReference type="NCBI Taxonomy" id="661410"/>
    <lineage>
        <taxon>Bacteria</taxon>
        <taxon>Pseudomonadati</taxon>
        <taxon>Pseudomonadota</taxon>
        <taxon>Alphaproteobacteria</taxon>
        <taxon>Hyphomicrobiales</taxon>
        <taxon>Methylobacteriaceae</taxon>
        <taxon>Methylorubrum</taxon>
    </lineage>
</organism>
<accession>C7CJQ5</accession>
<evidence type="ECO:0000313" key="1">
    <source>
        <dbReference type="EMBL" id="CAX23545.1"/>
    </source>
</evidence>
<dbReference type="EMBL" id="FP103042">
    <property type="protein sequence ID" value="CAX23545.1"/>
    <property type="molecule type" value="Genomic_DNA"/>
</dbReference>
<protein>
    <submittedName>
        <fullName evidence="1">Uncharacterized protein</fullName>
    </submittedName>
</protein>
<gene>
    <name evidence="1" type="ORF">METD_I1956</name>
</gene>
<dbReference type="InterPro" id="IPR045471">
    <property type="entry name" value="DUF6494"/>
</dbReference>
<dbReference type="Proteomes" id="UP000008070">
    <property type="component" value="Chromosome"/>
</dbReference>